<comment type="cofactor">
    <cofactor evidence="1">
        <name>FAD</name>
        <dbReference type="ChEBI" id="CHEBI:57692"/>
    </cofactor>
</comment>
<evidence type="ECO:0000256" key="2">
    <source>
        <dbReference type="ARBA" id="ARBA00005466"/>
    </source>
</evidence>
<dbReference type="InterPro" id="IPR006094">
    <property type="entry name" value="Oxid_FAD_bind_N"/>
</dbReference>
<feature type="domain" description="FAD-binding PCMH-type" evidence="6">
    <location>
        <begin position="30"/>
        <end position="201"/>
    </location>
</feature>
<comment type="similarity">
    <text evidence="2">Belongs to the oxygen-dependent FAD-linked oxidoreductase family.</text>
</comment>
<keyword evidence="3" id="KW-0285">Flavoprotein</keyword>
<dbReference type="Proteomes" id="UP001595699">
    <property type="component" value="Unassembled WGS sequence"/>
</dbReference>
<dbReference type="Gene3D" id="3.40.462.20">
    <property type="match status" value="1"/>
</dbReference>
<keyword evidence="5" id="KW-0560">Oxidoreductase</keyword>
<dbReference type="Pfam" id="PF01565">
    <property type="entry name" value="FAD_binding_4"/>
    <property type="match status" value="1"/>
</dbReference>
<dbReference type="InterPro" id="IPR036318">
    <property type="entry name" value="FAD-bd_PCMH-like_sf"/>
</dbReference>
<evidence type="ECO:0000313" key="7">
    <source>
        <dbReference type="EMBL" id="MFC3761418.1"/>
    </source>
</evidence>
<evidence type="ECO:0000313" key="8">
    <source>
        <dbReference type="Proteomes" id="UP001595699"/>
    </source>
</evidence>
<organism evidence="7 8">
    <name type="scientific">Tenggerimyces flavus</name>
    <dbReference type="NCBI Taxonomy" id="1708749"/>
    <lineage>
        <taxon>Bacteria</taxon>
        <taxon>Bacillati</taxon>
        <taxon>Actinomycetota</taxon>
        <taxon>Actinomycetes</taxon>
        <taxon>Propionibacteriales</taxon>
        <taxon>Nocardioidaceae</taxon>
        <taxon>Tenggerimyces</taxon>
    </lineage>
</organism>
<evidence type="ECO:0000256" key="5">
    <source>
        <dbReference type="ARBA" id="ARBA00023002"/>
    </source>
</evidence>
<dbReference type="InterPro" id="IPR016169">
    <property type="entry name" value="FAD-bd_PCMH_sub2"/>
</dbReference>
<sequence length="443" mass="46484">MTNELYDTLSGTVVRAGDEDYARLSKTFAHTGEPAAIVRCHSPADVQQAVRLAADNDLVLSIRSGGHSNAGFSTNDGGLVIDLSPLDGVEVLDAAEGTVRLGAGATWETVADTLTPHGLAFTAGDSKPVGVGGLLLGAGIGWMVRKYGLSIDNLLAAELVLASGELVRVSSTERPDLFWAIRGGGGNFGIAVAFEVQARHLDGVHFGPIMFPRDLAADVVKGWARAMRAAPPELTSTINLLPAFGPDGPPPVMIRVCYAGTDADAAAKAIEPIRQLGPVLSDEVKAMPYADILEGPFPAPPGWSPLIRNVFVGTLSDELVDLVTTRPAKLGLFPVELRWIGGALNDVPADATAFGHRDIEVMLSGVSLGAPDAQLAVAADVKAFWDAVGPLTVGAYGNFLTHVDEASVRDVYPPATLARLAAIKREVDPTNLFRRNVNIQPAV</sequence>
<evidence type="ECO:0000256" key="4">
    <source>
        <dbReference type="ARBA" id="ARBA00022827"/>
    </source>
</evidence>
<dbReference type="PANTHER" id="PTHR42973:SF39">
    <property type="entry name" value="FAD-BINDING PCMH-TYPE DOMAIN-CONTAINING PROTEIN"/>
    <property type="match status" value="1"/>
</dbReference>
<evidence type="ECO:0000259" key="6">
    <source>
        <dbReference type="PROSITE" id="PS51387"/>
    </source>
</evidence>
<dbReference type="InterPro" id="IPR012951">
    <property type="entry name" value="BBE"/>
</dbReference>
<dbReference type="InterPro" id="IPR016166">
    <property type="entry name" value="FAD-bd_PCMH"/>
</dbReference>
<dbReference type="PROSITE" id="PS00862">
    <property type="entry name" value="OX2_COVAL_FAD"/>
    <property type="match status" value="1"/>
</dbReference>
<protein>
    <submittedName>
        <fullName evidence="7">FAD-binding oxidoreductase</fullName>
    </submittedName>
</protein>
<dbReference type="Gene3D" id="3.30.465.10">
    <property type="match status" value="1"/>
</dbReference>
<proteinExistence type="inferred from homology"/>
<dbReference type="PROSITE" id="PS51387">
    <property type="entry name" value="FAD_PCMH"/>
    <property type="match status" value="1"/>
</dbReference>
<dbReference type="RefSeq" id="WP_205118481.1">
    <property type="nucleotide sequence ID" value="NZ_JAFBCM010000001.1"/>
</dbReference>
<keyword evidence="8" id="KW-1185">Reference proteome</keyword>
<evidence type="ECO:0000256" key="1">
    <source>
        <dbReference type="ARBA" id="ARBA00001974"/>
    </source>
</evidence>
<dbReference type="InterPro" id="IPR050416">
    <property type="entry name" value="FAD-linked_Oxidoreductase"/>
</dbReference>
<dbReference type="SUPFAM" id="SSF56176">
    <property type="entry name" value="FAD-binding/transporter-associated domain-like"/>
    <property type="match status" value="1"/>
</dbReference>
<dbReference type="Gene3D" id="3.30.43.10">
    <property type="entry name" value="Uridine Diphospho-n-acetylenolpyruvylglucosamine Reductase, domain 2"/>
    <property type="match status" value="1"/>
</dbReference>
<comment type="caution">
    <text evidence="7">The sequence shown here is derived from an EMBL/GenBank/DDBJ whole genome shotgun (WGS) entry which is preliminary data.</text>
</comment>
<dbReference type="InterPro" id="IPR016167">
    <property type="entry name" value="FAD-bd_PCMH_sub1"/>
</dbReference>
<dbReference type="InterPro" id="IPR006093">
    <property type="entry name" value="Oxy_OxRdtase_FAD_BS"/>
</dbReference>
<evidence type="ECO:0000256" key="3">
    <source>
        <dbReference type="ARBA" id="ARBA00022630"/>
    </source>
</evidence>
<accession>A0ABV7Y9H3</accession>
<dbReference type="PANTHER" id="PTHR42973">
    <property type="entry name" value="BINDING OXIDOREDUCTASE, PUTATIVE (AFU_ORTHOLOGUE AFUA_1G17690)-RELATED"/>
    <property type="match status" value="1"/>
</dbReference>
<keyword evidence="4" id="KW-0274">FAD</keyword>
<dbReference type="EMBL" id="JBHRZH010000008">
    <property type="protein sequence ID" value="MFC3761418.1"/>
    <property type="molecule type" value="Genomic_DNA"/>
</dbReference>
<name>A0ABV7Y9H3_9ACTN</name>
<dbReference type="Pfam" id="PF08031">
    <property type="entry name" value="BBE"/>
    <property type="match status" value="1"/>
</dbReference>
<reference evidence="8" key="1">
    <citation type="journal article" date="2019" name="Int. J. Syst. Evol. Microbiol.">
        <title>The Global Catalogue of Microorganisms (GCM) 10K type strain sequencing project: providing services to taxonomists for standard genome sequencing and annotation.</title>
        <authorList>
            <consortium name="The Broad Institute Genomics Platform"/>
            <consortium name="The Broad Institute Genome Sequencing Center for Infectious Disease"/>
            <person name="Wu L."/>
            <person name="Ma J."/>
        </authorList>
    </citation>
    <scope>NUCLEOTIDE SEQUENCE [LARGE SCALE GENOMIC DNA]</scope>
    <source>
        <strain evidence="8">CGMCC 4.7241</strain>
    </source>
</reference>
<gene>
    <name evidence="7" type="ORF">ACFOUW_11255</name>
</gene>